<dbReference type="Gene3D" id="3.40.50.2000">
    <property type="entry name" value="Glycogen Phosphorylase B"/>
    <property type="match status" value="2"/>
</dbReference>
<accession>A0A8J8PC80</accession>
<dbReference type="SUPFAM" id="SSF53756">
    <property type="entry name" value="UDP-Glycosyltransferase/glycogen phosphorylase"/>
    <property type="match status" value="1"/>
</dbReference>
<dbReference type="CDD" id="cd03801">
    <property type="entry name" value="GT4_PimA-like"/>
    <property type="match status" value="1"/>
</dbReference>
<feature type="domain" description="Glycosyl transferase family 1" evidence="1">
    <location>
        <begin position="181"/>
        <end position="336"/>
    </location>
</feature>
<protein>
    <recommendedName>
        <fullName evidence="5">Glycosyltransferase family 1 protein</fullName>
    </recommendedName>
</protein>
<dbReference type="Pfam" id="PF00534">
    <property type="entry name" value="Glycos_transf_1"/>
    <property type="match status" value="1"/>
</dbReference>
<dbReference type="PANTHER" id="PTHR12526:SF618">
    <property type="entry name" value="GLYCOSYLTRANSFERASE, FAMILY 4"/>
    <property type="match status" value="1"/>
</dbReference>
<evidence type="ECO:0008006" key="5">
    <source>
        <dbReference type="Google" id="ProtNLM"/>
    </source>
</evidence>
<dbReference type="AlphaFoldDB" id="A0A8J8PC80"/>
<gene>
    <name evidence="3" type="ORF">A3207_05340</name>
</gene>
<dbReference type="GO" id="GO:0016757">
    <property type="term" value="F:glycosyltransferase activity"/>
    <property type="evidence" value="ECO:0007669"/>
    <property type="project" value="InterPro"/>
</dbReference>
<name>A0A8J8PC80_9ARCH</name>
<comment type="caution">
    <text evidence="3">The sequence shown here is derived from an EMBL/GenBank/DDBJ whole genome shotgun (WGS) entry which is preliminary data.</text>
</comment>
<evidence type="ECO:0000259" key="2">
    <source>
        <dbReference type="Pfam" id="PF13439"/>
    </source>
</evidence>
<evidence type="ECO:0000313" key="4">
    <source>
        <dbReference type="Proteomes" id="UP000752814"/>
    </source>
</evidence>
<organism evidence="3 4">
    <name type="scientific">Candidatus Methanomassiliicoccus intestinalis</name>
    <dbReference type="NCBI Taxonomy" id="1406512"/>
    <lineage>
        <taxon>Archaea</taxon>
        <taxon>Methanobacteriati</taxon>
        <taxon>Thermoplasmatota</taxon>
        <taxon>Thermoplasmata</taxon>
        <taxon>Methanomassiliicoccales</taxon>
        <taxon>Methanomassiliicoccaceae</taxon>
        <taxon>Methanomassiliicoccus</taxon>
    </lineage>
</organism>
<evidence type="ECO:0000313" key="3">
    <source>
        <dbReference type="EMBL" id="TQS84268.1"/>
    </source>
</evidence>
<dbReference type="InterPro" id="IPR001296">
    <property type="entry name" value="Glyco_trans_1"/>
</dbReference>
<sequence length="374" mass="41914">MRILILNWRDITHPQSGGAENFVHELGKRLAANHEVTLFCARYPHSLKEDVIDGIHIQRMGNRFSVYLRAALAFRKNRYDLVIDDINGVPFFSTLYADAEVIPVIHHIMDKEIFQRELSSFLGWFGYTLQTLIPKIYHRQRFVVVSESTKQDVADRFKIPASRLAVVHCGVAVNSLNLLPKSEVPTISYVGRIKPYKRIDDILRAFSMILKRLPDAKLIIAGRGDAEDLISLVKELGIVSNVEFRGEVSEEEKAQILSSSWISMIASVKEGWGIGPMEANACGTPVVGYDVPGIHDSMRNGHTAILVEDGCVNRLSEAALELLLHSSERLRMSREACEWAAKFTWDNTAKDFLAVLSSDACPCNVKGNDAPLRI</sequence>
<dbReference type="Pfam" id="PF13439">
    <property type="entry name" value="Glyco_transf_4"/>
    <property type="match status" value="1"/>
</dbReference>
<dbReference type="InterPro" id="IPR028098">
    <property type="entry name" value="Glyco_trans_4-like_N"/>
</dbReference>
<feature type="domain" description="Glycosyltransferase subfamily 4-like N-terminal" evidence="2">
    <location>
        <begin position="17"/>
        <end position="172"/>
    </location>
</feature>
<reference evidence="3" key="1">
    <citation type="submission" date="2016-03" db="EMBL/GenBank/DDBJ databases">
        <authorList>
            <person name="Borrel G."/>
            <person name="Mccann A."/>
            <person name="O'Toole P.W."/>
        </authorList>
    </citation>
    <scope>NUCLEOTIDE SEQUENCE</scope>
    <source>
        <strain evidence="3">183</strain>
    </source>
</reference>
<dbReference type="EMBL" id="LVVT01000002">
    <property type="protein sequence ID" value="TQS84268.1"/>
    <property type="molecule type" value="Genomic_DNA"/>
</dbReference>
<dbReference type="Proteomes" id="UP000752814">
    <property type="component" value="Unassembled WGS sequence"/>
</dbReference>
<dbReference type="PANTHER" id="PTHR12526">
    <property type="entry name" value="GLYCOSYLTRANSFERASE"/>
    <property type="match status" value="1"/>
</dbReference>
<proteinExistence type="predicted"/>
<evidence type="ECO:0000259" key="1">
    <source>
        <dbReference type="Pfam" id="PF00534"/>
    </source>
</evidence>